<dbReference type="CDD" id="cd06257">
    <property type="entry name" value="DnaJ"/>
    <property type="match status" value="1"/>
</dbReference>
<dbReference type="RefSeq" id="XP_005845070.1">
    <property type="nucleotide sequence ID" value="XM_005845008.1"/>
</dbReference>
<dbReference type="PRINTS" id="PR00625">
    <property type="entry name" value="JDOMAIN"/>
</dbReference>
<dbReference type="Proteomes" id="UP000008141">
    <property type="component" value="Unassembled WGS sequence"/>
</dbReference>
<dbReference type="AlphaFoldDB" id="E1ZM98"/>
<evidence type="ECO:0000256" key="1">
    <source>
        <dbReference type="SAM" id="MobiDB-lite"/>
    </source>
</evidence>
<keyword evidence="2" id="KW-0472">Membrane</keyword>
<evidence type="ECO:0000256" key="2">
    <source>
        <dbReference type="SAM" id="Phobius"/>
    </source>
</evidence>
<dbReference type="EMBL" id="GL433853">
    <property type="protein sequence ID" value="EFN52968.1"/>
    <property type="molecule type" value="Genomic_DNA"/>
</dbReference>
<dbReference type="InParanoid" id="E1ZM98"/>
<feature type="domain" description="J" evidence="3">
    <location>
        <begin position="11"/>
        <end position="86"/>
    </location>
</feature>
<feature type="region of interest" description="Disordered" evidence="1">
    <location>
        <begin position="164"/>
        <end position="193"/>
    </location>
</feature>
<dbReference type="SMART" id="SM00271">
    <property type="entry name" value="DnaJ"/>
    <property type="match status" value="1"/>
</dbReference>
<dbReference type="Gene3D" id="1.10.287.110">
    <property type="entry name" value="DnaJ domain"/>
    <property type="match status" value="1"/>
</dbReference>
<dbReference type="Pfam" id="PF00226">
    <property type="entry name" value="DnaJ"/>
    <property type="match status" value="1"/>
</dbReference>
<dbReference type="PROSITE" id="PS50076">
    <property type="entry name" value="DNAJ_2"/>
    <property type="match status" value="1"/>
</dbReference>
<keyword evidence="2" id="KW-0812">Transmembrane</keyword>
<dbReference type="GeneID" id="17352507"/>
<sequence length="193" mass="20017">MGQGSNLPYTDPWAVLGVPRDASREDVKAAFRRAALKCHPGKHGPQPQRPRRFADVKAAADVLLKGRQPGHLGSGAAAARAWDPAAAAAAAAAHGRPPPRHHTAALWAGACLACGLAFGYGAYWQRRYAHAAAEAAEGRMSSPVPQRRKLLAALLADQQQQQRRLHQAAVGAGAAAAASGLPERGRGPEGSAG</sequence>
<protein>
    <recommendedName>
        <fullName evidence="3">J domain-containing protein</fullName>
    </recommendedName>
</protein>
<reference evidence="4 5" key="1">
    <citation type="journal article" date="2010" name="Plant Cell">
        <title>The Chlorella variabilis NC64A genome reveals adaptation to photosymbiosis, coevolution with viruses, and cryptic sex.</title>
        <authorList>
            <person name="Blanc G."/>
            <person name="Duncan G."/>
            <person name="Agarkova I."/>
            <person name="Borodovsky M."/>
            <person name="Gurnon J."/>
            <person name="Kuo A."/>
            <person name="Lindquist E."/>
            <person name="Lucas S."/>
            <person name="Pangilinan J."/>
            <person name="Polle J."/>
            <person name="Salamov A."/>
            <person name="Terry A."/>
            <person name="Yamada T."/>
            <person name="Dunigan D.D."/>
            <person name="Grigoriev I.V."/>
            <person name="Claverie J.M."/>
            <person name="Van Etten J.L."/>
        </authorList>
    </citation>
    <scope>NUCLEOTIDE SEQUENCE [LARGE SCALE GENOMIC DNA]</scope>
    <source>
        <strain evidence="4 5">NC64A</strain>
    </source>
</reference>
<gene>
    <name evidence="4" type="ORF">CHLNCDRAFT_137366</name>
</gene>
<dbReference type="SUPFAM" id="SSF46565">
    <property type="entry name" value="Chaperone J-domain"/>
    <property type="match status" value="1"/>
</dbReference>
<evidence type="ECO:0000313" key="5">
    <source>
        <dbReference type="Proteomes" id="UP000008141"/>
    </source>
</evidence>
<name>E1ZM98_CHLVA</name>
<keyword evidence="2" id="KW-1133">Transmembrane helix</keyword>
<evidence type="ECO:0000259" key="3">
    <source>
        <dbReference type="PROSITE" id="PS50076"/>
    </source>
</evidence>
<feature type="transmembrane region" description="Helical" evidence="2">
    <location>
        <begin position="104"/>
        <end position="123"/>
    </location>
</feature>
<organism evidence="5">
    <name type="scientific">Chlorella variabilis</name>
    <name type="common">Green alga</name>
    <dbReference type="NCBI Taxonomy" id="554065"/>
    <lineage>
        <taxon>Eukaryota</taxon>
        <taxon>Viridiplantae</taxon>
        <taxon>Chlorophyta</taxon>
        <taxon>core chlorophytes</taxon>
        <taxon>Trebouxiophyceae</taxon>
        <taxon>Chlorellales</taxon>
        <taxon>Chlorellaceae</taxon>
        <taxon>Chlorella clade</taxon>
        <taxon>Chlorella</taxon>
    </lineage>
</organism>
<dbReference type="PANTHER" id="PTHR24074">
    <property type="entry name" value="CO-CHAPERONE PROTEIN DJLA"/>
    <property type="match status" value="1"/>
</dbReference>
<dbReference type="InterPro" id="IPR001623">
    <property type="entry name" value="DnaJ_domain"/>
</dbReference>
<proteinExistence type="predicted"/>
<accession>E1ZM98</accession>
<dbReference type="KEGG" id="cvr:CHLNCDRAFT_137366"/>
<keyword evidence="5" id="KW-1185">Reference proteome</keyword>
<dbReference type="InterPro" id="IPR050817">
    <property type="entry name" value="DjlA_DnaK_co-chaperone"/>
</dbReference>
<feature type="compositionally biased region" description="Low complexity" evidence="1">
    <location>
        <begin position="164"/>
        <end position="178"/>
    </location>
</feature>
<dbReference type="OrthoDB" id="10250354at2759"/>
<dbReference type="InterPro" id="IPR036869">
    <property type="entry name" value="J_dom_sf"/>
</dbReference>
<dbReference type="STRING" id="554065.E1ZM98"/>
<evidence type="ECO:0000313" key="4">
    <source>
        <dbReference type="EMBL" id="EFN52968.1"/>
    </source>
</evidence>